<dbReference type="EMBL" id="CP081869">
    <property type="protein sequence ID" value="QZN98785.1"/>
    <property type="molecule type" value="Genomic_DNA"/>
</dbReference>
<proteinExistence type="predicted"/>
<dbReference type="KEGG" id="cmet:K6K41_17730"/>
<gene>
    <name evidence="1" type="ORF">K6K41_17730</name>
</gene>
<evidence type="ECO:0000313" key="2">
    <source>
        <dbReference type="Proteomes" id="UP000825701"/>
    </source>
</evidence>
<sequence>MTYVITYGPLGMAREVSCETAVEALETLTELAQKGEPGVMVSSFQTEAEAMDALRVLAARERSPDER</sequence>
<keyword evidence="2" id="KW-1185">Reference proteome</keyword>
<organism evidence="1 2">
    <name type="scientific">Chenggangzhangella methanolivorans</name>
    <dbReference type="NCBI Taxonomy" id="1437009"/>
    <lineage>
        <taxon>Bacteria</taxon>
        <taxon>Pseudomonadati</taxon>
        <taxon>Pseudomonadota</taxon>
        <taxon>Alphaproteobacteria</taxon>
        <taxon>Hyphomicrobiales</taxon>
        <taxon>Methylopilaceae</taxon>
        <taxon>Chenggangzhangella</taxon>
    </lineage>
</organism>
<reference evidence="1" key="1">
    <citation type="submission" date="2021-08" db="EMBL/GenBank/DDBJ databases">
        <authorList>
            <person name="Zhang H."/>
            <person name="Xu M."/>
            <person name="Yu Z."/>
            <person name="Yang L."/>
            <person name="Cai Y."/>
        </authorList>
    </citation>
    <scope>NUCLEOTIDE SEQUENCE</scope>
    <source>
        <strain evidence="1">CHL1</strain>
    </source>
</reference>
<evidence type="ECO:0000313" key="1">
    <source>
        <dbReference type="EMBL" id="QZN98785.1"/>
    </source>
</evidence>
<accession>A0A9E6ULC6</accession>
<protein>
    <submittedName>
        <fullName evidence="1">Uncharacterized protein</fullName>
    </submittedName>
</protein>
<dbReference type="Proteomes" id="UP000825701">
    <property type="component" value="Chromosome"/>
</dbReference>
<dbReference type="AlphaFoldDB" id="A0A9E6ULC6"/>
<name>A0A9E6ULC6_9HYPH</name>
<dbReference type="RefSeq" id="WP_261401757.1">
    <property type="nucleotide sequence ID" value="NZ_CP081869.1"/>
</dbReference>